<evidence type="ECO:0000256" key="1">
    <source>
        <dbReference type="SAM" id="MobiDB-lite"/>
    </source>
</evidence>
<feature type="compositionally biased region" description="Basic and acidic residues" evidence="1">
    <location>
        <begin position="1"/>
        <end position="27"/>
    </location>
</feature>
<dbReference type="AlphaFoldDB" id="A0A6J4VL79"/>
<evidence type="ECO:0000313" key="2">
    <source>
        <dbReference type="EMBL" id="CAA9582381.1"/>
    </source>
</evidence>
<protein>
    <submittedName>
        <fullName evidence="2">Coenzyme F420-dependent oxidoreductase</fullName>
    </submittedName>
</protein>
<organism evidence="2">
    <name type="scientific">uncultured Thermomicrobiales bacterium</name>
    <dbReference type="NCBI Taxonomy" id="1645740"/>
    <lineage>
        <taxon>Bacteria</taxon>
        <taxon>Pseudomonadati</taxon>
        <taxon>Thermomicrobiota</taxon>
        <taxon>Thermomicrobia</taxon>
        <taxon>Thermomicrobiales</taxon>
        <taxon>environmental samples</taxon>
    </lineage>
</organism>
<accession>A0A6J4VL79</accession>
<proteinExistence type="predicted"/>
<reference evidence="2" key="1">
    <citation type="submission" date="2020-02" db="EMBL/GenBank/DDBJ databases">
        <authorList>
            <person name="Meier V. D."/>
        </authorList>
    </citation>
    <scope>NUCLEOTIDE SEQUENCE</scope>
    <source>
        <strain evidence="2">AVDCRST_MAG59</strain>
    </source>
</reference>
<gene>
    <name evidence="2" type="ORF">AVDCRST_MAG59-4957</name>
</gene>
<dbReference type="EMBL" id="CADCWF010000353">
    <property type="protein sequence ID" value="CAA9582381.1"/>
    <property type="molecule type" value="Genomic_DNA"/>
</dbReference>
<feature type="compositionally biased region" description="Basic residues" evidence="1">
    <location>
        <begin position="189"/>
        <end position="204"/>
    </location>
</feature>
<feature type="compositionally biased region" description="Low complexity" evidence="1">
    <location>
        <begin position="259"/>
        <end position="273"/>
    </location>
</feature>
<feature type="non-terminal residue" evidence="2">
    <location>
        <position position="1"/>
    </location>
</feature>
<feature type="compositionally biased region" description="Basic and acidic residues" evidence="1">
    <location>
        <begin position="111"/>
        <end position="131"/>
    </location>
</feature>
<feature type="compositionally biased region" description="Basic residues" evidence="1">
    <location>
        <begin position="93"/>
        <end position="110"/>
    </location>
</feature>
<name>A0A6J4VL79_9BACT</name>
<feature type="compositionally biased region" description="Low complexity" evidence="1">
    <location>
        <begin position="160"/>
        <end position="173"/>
    </location>
</feature>
<feature type="non-terminal residue" evidence="2">
    <location>
        <position position="283"/>
    </location>
</feature>
<feature type="region of interest" description="Disordered" evidence="1">
    <location>
        <begin position="1"/>
        <end position="283"/>
    </location>
</feature>
<feature type="compositionally biased region" description="Gly residues" evidence="1">
    <location>
        <begin position="274"/>
        <end position="283"/>
    </location>
</feature>
<sequence>GAAQLRDQDGAAAHDLRGDADGLEGGRRHPGLRARLAVRPLRADPQRCRRAVPRRVDDADGDGDPDNPAAVGADGGRQHLPPPRRAGEDGGNARRHQRRSARPRPRRRLERLRAREHGHPPLPARRADPPLRRGVRADQAALHPADDRLRRPLLSIEGGALRAEAGPAAVAAVRPRRRRREADAADRGRARRRLELRRRHRRGVHPQGGHPARALRRGRPQSRRDHALDAATAEVRRSAGGRPDAPAIRRRRRHPPRALPAAPVPGGHRAAAGGRSGGPGAGI</sequence>